<name>A0ABV9GHT9_9BACL</name>
<dbReference type="Proteomes" id="UP001596022">
    <property type="component" value="Unassembled WGS sequence"/>
</dbReference>
<protein>
    <submittedName>
        <fullName evidence="1">Stage V sporulation protein AE</fullName>
    </submittedName>
</protein>
<sequence length="189" mass="20224">MRRVILVTDGDQFARQAVEAAAKGLHCRLISRSEGNPTPLTGEEIVDLIKSTPYDPVLVLFDDCGYNGEGPGERALEYVVRHPDIQALGAIAVASNSGYREWSRIDVSIDQNGELTPYGVDKDGIPDLEIGRIIGDTVSILDQLQVPIIVGVGDIGKIGGADDPAKGAPITKKAIEWILERSGYDGGVE</sequence>
<gene>
    <name evidence="1" type="ORF">ACFO4N_03855</name>
</gene>
<comment type="caution">
    <text evidence="1">The sequence shown here is derived from an EMBL/GenBank/DDBJ whole genome shotgun (WGS) entry which is preliminary data.</text>
</comment>
<organism evidence="1 2">
    <name type="scientific">Camelliibacillus cellulosilyticus</name>
    <dbReference type="NCBI Taxonomy" id="2174486"/>
    <lineage>
        <taxon>Bacteria</taxon>
        <taxon>Bacillati</taxon>
        <taxon>Bacillota</taxon>
        <taxon>Bacilli</taxon>
        <taxon>Bacillales</taxon>
        <taxon>Sporolactobacillaceae</taxon>
        <taxon>Camelliibacillus</taxon>
    </lineage>
</organism>
<evidence type="ECO:0000313" key="1">
    <source>
        <dbReference type="EMBL" id="MFC4617861.1"/>
    </source>
</evidence>
<dbReference type="Pfam" id="PF14097">
    <property type="entry name" value="SpoVAE"/>
    <property type="match status" value="1"/>
</dbReference>
<keyword evidence="2" id="KW-1185">Reference proteome</keyword>
<proteinExistence type="predicted"/>
<reference evidence="2" key="1">
    <citation type="journal article" date="2019" name="Int. J. Syst. Evol. Microbiol.">
        <title>The Global Catalogue of Microorganisms (GCM) 10K type strain sequencing project: providing services to taxonomists for standard genome sequencing and annotation.</title>
        <authorList>
            <consortium name="The Broad Institute Genomics Platform"/>
            <consortium name="The Broad Institute Genome Sequencing Center for Infectious Disease"/>
            <person name="Wu L."/>
            <person name="Ma J."/>
        </authorList>
    </citation>
    <scope>NUCLEOTIDE SEQUENCE [LARGE SCALE GENOMIC DNA]</scope>
    <source>
        <strain evidence="2">CGMCC 1.16306</strain>
    </source>
</reference>
<dbReference type="InterPro" id="IPR025914">
    <property type="entry name" value="SpoVAE"/>
</dbReference>
<evidence type="ECO:0000313" key="2">
    <source>
        <dbReference type="Proteomes" id="UP001596022"/>
    </source>
</evidence>
<dbReference type="RefSeq" id="WP_376844878.1">
    <property type="nucleotide sequence ID" value="NZ_JBHSFW010000001.1"/>
</dbReference>
<accession>A0ABV9GHT9</accession>
<dbReference type="EMBL" id="JBHSFW010000001">
    <property type="protein sequence ID" value="MFC4617861.1"/>
    <property type="molecule type" value="Genomic_DNA"/>
</dbReference>